<dbReference type="PANTHER" id="PTHR33146:SF26">
    <property type="entry name" value="ENDONUCLEASE 4"/>
    <property type="match status" value="1"/>
</dbReference>
<keyword evidence="1" id="KW-0540">Nuclease</keyword>
<dbReference type="GO" id="GO:0003676">
    <property type="term" value="F:nucleic acid binding"/>
    <property type="evidence" value="ECO:0007669"/>
    <property type="project" value="InterPro"/>
</dbReference>
<dbReference type="AlphaFoldDB" id="A0A7K1TD46"/>
<dbReference type="PANTHER" id="PTHR33146">
    <property type="entry name" value="ENDONUCLEASE 4"/>
    <property type="match status" value="1"/>
</dbReference>
<evidence type="ECO:0000256" key="5">
    <source>
        <dbReference type="ARBA" id="ARBA00023157"/>
    </source>
</evidence>
<evidence type="ECO:0000313" key="8">
    <source>
        <dbReference type="Proteomes" id="UP000441336"/>
    </source>
</evidence>
<keyword evidence="2" id="KW-0479">Metal-binding</keyword>
<keyword evidence="8" id="KW-1185">Reference proteome</keyword>
<organism evidence="7 8">
    <name type="scientific">Hymenobacter ginkgonis</name>
    <dbReference type="NCBI Taxonomy" id="2682976"/>
    <lineage>
        <taxon>Bacteria</taxon>
        <taxon>Pseudomonadati</taxon>
        <taxon>Bacteroidota</taxon>
        <taxon>Cytophagia</taxon>
        <taxon>Cytophagales</taxon>
        <taxon>Hymenobacteraceae</taxon>
        <taxon>Hymenobacter</taxon>
    </lineage>
</organism>
<dbReference type="SUPFAM" id="SSF48537">
    <property type="entry name" value="Phospholipase C/P1 nuclease"/>
    <property type="match status" value="1"/>
</dbReference>
<evidence type="ECO:0000256" key="6">
    <source>
        <dbReference type="ARBA" id="ARBA00023180"/>
    </source>
</evidence>
<keyword evidence="5" id="KW-1015">Disulfide bond</keyword>
<evidence type="ECO:0000256" key="2">
    <source>
        <dbReference type="ARBA" id="ARBA00022723"/>
    </source>
</evidence>
<keyword evidence="6" id="KW-0325">Glycoprotein</keyword>
<evidence type="ECO:0000256" key="1">
    <source>
        <dbReference type="ARBA" id="ARBA00022722"/>
    </source>
</evidence>
<sequence length="262" mass="29719">MRKLFFSLALLAVLPLRLWAWGVEGHRAVGNIAEHHLTEKARRQVAALLGTQTLTLVSTQPDEMLALPEYKDTAPWHYINTALNLPHDQYVQAIKAQDKPNAYNILQLKIKELKDPSKTREQRAEALVFVVHIIGDIHQPMHSGRAEDRGGNDIKLTYRGKDTNLHSLWDSGLIDYQGLDYTEMSQQYDAALPPTLLKTWQAAADPAEWLFESYTLSSQLYAEVAQQPNLDFRYFPAHAPLIKQRIQQAGVRLAAVLNEAFK</sequence>
<dbReference type="GO" id="GO:0016788">
    <property type="term" value="F:hydrolase activity, acting on ester bonds"/>
    <property type="evidence" value="ECO:0007669"/>
    <property type="project" value="InterPro"/>
</dbReference>
<evidence type="ECO:0000256" key="4">
    <source>
        <dbReference type="ARBA" id="ARBA00022801"/>
    </source>
</evidence>
<keyword evidence="3" id="KW-0255">Endonuclease</keyword>
<evidence type="ECO:0000256" key="3">
    <source>
        <dbReference type="ARBA" id="ARBA00022759"/>
    </source>
</evidence>
<protein>
    <submittedName>
        <fullName evidence="7">S1/P1 Nuclease</fullName>
    </submittedName>
</protein>
<dbReference type="GO" id="GO:0046872">
    <property type="term" value="F:metal ion binding"/>
    <property type="evidence" value="ECO:0007669"/>
    <property type="project" value="UniProtKB-KW"/>
</dbReference>
<dbReference type="EMBL" id="WQKZ01000002">
    <property type="protein sequence ID" value="MVN76326.1"/>
    <property type="molecule type" value="Genomic_DNA"/>
</dbReference>
<keyword evidence="4" id="KW-0378">Hydrolase</keyword>
<proteinExistence type="predicted"/>
<reference evidence="7 8" key="1">
    <citation type="submission" date="2019-12" db="EMBL/GenBank/DDBJ databases">
        <title>Hymenobacter sp. HMF4947 Genome sequencing and assembly.</title>
        <authorList>
            <person name="Kang H."/>
            <person name="Cha I."/>
            <person name="Kim H."/>
            <person name="Joh K."/>
        </authorList>
    </citation>
    <scope>NUCLEOTIDE SEQUENCE [LARGE SCALE GENOMIC DNA]</scope>
    <source>
        <strain evidence="7 8">HMF4947</strain>
    </source>
</reference>
<dbReference type="RefSeq" id="WP_157564115.1">
    <property type="nucleotide sequence ID" value="NZ_WQKZ01000002.1"/>
</dbReference>
<dbReference type="InterPro" id="IPR008947">
    <property type="entry name" value="PLipase_C/P1_nuclease_dom_sf"/>
</dbReference>
<dbReference type="Pfam" id="PF02265">
    <property type="entry name" value="S1-P1_nuclease"/>
    <property type="match status" value="1"/>
</dbReference>
<dbReference type="GO" id="GO:0006308">
    <property type="term" value="P:DNA catabolic process"/>
    <property type="evidence" value="ECO:0007669"/>
    <property type="project" value="InterPro"/>
</dbReference>
<comment type="caution">
    <text evidence="7">The sequence shown here is derived from an EMBL/GenBank/DDBJ whole genome shotgun (WGS) entry which is preliminary data.</text>
</comment>
<name>A0A7K1TD46_9BACT</name>
<dbReference type="Gene3D" id="1.10.575.10">
    <property type="entry name" value="P1 Nuclease"/>
    <property type="match status" value="1"/>
</dbReference>
<dbReference type="Proteomes" id="UP000441336">
    <property type="component" value="Unassembled WGS sequence"/>
</dbReference>
<gene>
    <name evidence="7" type="ORF">GO988_08315</name>
</gene>
<dbReference type="CDD" id="cd11010">
    <property type="entry name" value="S1-P1_nuclease"/>
    <property type="match status" value="1"/>
</dbReference>
<evidence type="ECO:0000313" key="7">
    <source>
        <dbReference type="EMBL" id="MVN76326.1"/>
    </source>
</evidence>
<accession>A0A7K1TD46</accession>
<dbReference type="GO" id="GO:0004519">
    <property type="term" value="F:endonuclease activity"/>
    <property type="evidence" value="ECO:0007669"/>
    <property type="project" value="UniProtKB-KW"/>
</dbReference>
<dbReference type="InterPro" id="IPR003154">
    <property type="entry name" value="S1/P1nuclease"/>
</dbReference>